<dbReference type="InterPro" id="IPR033985">
    <property type="entry name" value="SusD-like_N"/>
</dbReference>
<evidence type="ECO:0000313" key="9">
    <source>
        <dbReference type="EMBL" id="MCU7552697.1"/>
    </source>
</evidence>
<feature type="domain" description="RagB/SusD" evidence="7">
    <location>
        <begin position="374"/>
        <end position="655"/>
    </location>
</feature>
<dbReference type="InterPro" id="IPR012944">
    <property type="entry name" value="SusD_RagB_dom"/>
</dbReference>
<feature type="signal peptide" evidence="6">
    <location>
        <begin position="1"/>
        <end position="23"/>
    </location>
</feature>
<evidence type="ECO:0000256" key="3">
    <source>
        <dbReference type="ARBA" id="ARBA00022729"/>
    </source>
</evidence>
<keyword evidence="3 6" id="KW-0732">Signal</keyword>
<dbReference type="PROSITE" id="PS51257">
    <property type="entry name" value="PROKAR_LIPOPROTEIN"/>
    <property type="match status" value="1"/>
</dbReference>
<proteinExistence type="inferred from homology"/>
<dbReference type="InterPro" id="IPR011990">
    <property type="entry name" value="TPR-like_helical_dom_sf"/>
</dbReference>
<evidence type="ECO:0000256" key="6">
    <source>
        <dbReference type="SAM" id="SignalP"/>
    </source>
</evidence>
<dbReference type="Pfam" id="PF14322">
    <property type="entry name" value="SusD-like_3"/>
    <property type="match status" value="1"/>
</dbReference>
<organism evidence="9 10">
    <name type="scientific">Paraflavisolibacter caeni</name>
    <dbReference type="NCBI Taxonomy" id="2982496"/>
    <lineage>
        <taxon>Bacteria</taxon>
        <taxon>Pseudomonadati</taxon>
        <taxon>Bacteroidota</taxon>
        <taxon>Chitinophagia</taxon>
        <taxon>Chitinophagales</taxon>
        <taxon>Chitinophagaceae</taxon>
        <taxon>Paraflavisolibacter</taxon>
    </lineage>
</organism>
<evidence type="ECO:0000256" key="5">
    <source>
        <dbReference type="ARBA" id="ARBA00023237"/>
    </source>
</evidence>
<evidence type="ECO:0000256" key="1">
    <source>
        <dbReference type="ARBA" id="ARBA00004442"/>
    </source>
</evidence>
<accession>A0A9X3BJD8</accession>
<dbReference type="SUPFAM" id="SSF48452">
    <property type="entry name" value="TPR-like"/>
    <property type="match status" value="1"/>
</dbReference>
<protein>
    <submittedName>
        <fullName evidence="9">RagB/SusD family nutrient uptake outer membrane protein</fullName>
    </submittedName>
</protein>
<dbReference type="RefSeq" id="WP_279300135.1">
    <property type="nucleotide sequence ID" value="NZ_JAOTIF010000042.1"/>
</dbReference>
<keyword evidence="4" id="KW-0472">Membrane</keyword>
<feature type="chain" id="PRO_5040899578" evidence="6">
    <location>
        <begin position="24"/>
        <end position="655"/>
    </location>
</feature>
<dbReference type="GO" id="GO:0009279">
    <property type="term" value="C:cell outer membrane"/>
    <property type="evidence" value="ECO:0007669"/>
    <property type="project" value="UniProtKB-SubCell"/>
</dbReference>
<gene>
    <name evidence="9" type="ORF">OCK74_26495</name>
</gene>
<comment type="similarity">
    <text evidence="2">Belongs to the SusD family.</text>
</comment>
<dbReference type="Proteomes" id="UP001155483">
    <property type="component" value="Unassembled WGS sequence"/>
</dbReference>
<comment type="caution">
    <text evidence="9">The sequence shown here is derived from an EMBL/GenBank/DDBJ whole genome shotgun (WGS) entry which is preliminary data.</text>
</comment>
<dbReference type="Gene3D" id="1.25.40.390">
    <property type="match status" value="1"/>
</dbReference>
<sequence length="655" mass="75168">MKVFRFNIKRNKVLLFSALFLLAGGFSSCKKYLDVVPDDISTIDHAFKLRNEAEKFLFTCYSYMPKNGDGWYNPGMAGADEIWYPQVDQTHWHAAFRIALGQQNAASPLFDEWAGLRKGGSGNARYDYQKMWNGIRNCNILLENLQDENKVPDLSLSERSRWIGEGLFLKAYYHYHMLRMYGPIPLMVKNVPVESDLASSYVRRAPVDSCVNTISAWLDSATKFLPVRIQDENNELGRVTQPIALALKAKLLVMAASPLFNGNPEFAGFKDKEGVALFNSKFEAAKWVKARDAVKAAIDAAESNGNALYYYTNDVLQLNDVTKTQLNIRNAVTQRWGIEHIWANPNMYFPNSALCMPPMERGNSDHFALQGVWAPPIKMAKLFYTSNGVPIDEDKTMSFANYDQLRTATVGERYNIEPGFVTARLNYDREPRFYADLGFDGSIWYMKDGNSTGSDVNTFYVKAKNAERAGYGHYINWSETGYFVKKLVNWESTTNGSTVSWKQYPWPEIRLADLYLLYAETENEVNPASAEAITYLDKVRKRAGLKGVVESWTNFSSKPSKYTTQAGLREIIHRERAIEMMFEGQRFWDLRRWKEASDELNKDITGWSIHSKTDATYYKERVIFSQRFIAPRDYFWPVGNYDTRRNPLLVENLGW</sequence>
<keyword evidence="5" id="KW-0998">Cell outer membrane</keyword>
<name>A0A9X3BJD8_9BACT</name>
<evidence type="ECO:0000256" key="4">
    <source>
        <dbReference type="ARBA" id="ARBA00023136"/>
    </source>
</evidence>
<keyword evidence="10" id="KW-1185">Reference proteome</keyword>
<reference evidence="9" key="2">
    <citation type="submission" date="2023-04" db="EMBL/GenBank/DDBJ databases">
        <title>Paracnuella aquatica gen. nov., sp. nov., a member of the family Chitinophagaceae isolated from a hot spring.</title>
        <authorList>
            <person name="Wang C."/>
        </authorList>
    </citation>
    <scope>NUCLEOTIDE SEQUENCE</scope>
    <source>
        <strain evidence="9">LB-8</strain>
    </source>
</reference>
<feature type="domain" description="SusD-like N-terminal" evidence="8">
    <location>
        <begin position="126"/>
        <end position="250"/>
    </location>
</feature>
<evidence type="ECO:0000259" key="8">
    <source>
        <dbReference type="Pfam" id="PF14322"/>
    </source>
</evidence>
<dbReference type="EMBL" id="JAOTIF010000042">
    <property type="protein sequence ID" value="MCU7552697.1"/>
    <property type="molecule type" value="Genomic_DNA"/>
</dbReference>
<evidence type="ECO:0000259" key="7">
    <source>
        <dbReference type="Pfam" id="PF07980"/>
    </source>
</evidence>
<reference evidence="9" key="1">
    <citation type="submission" date="2022-09" db="EMBL/GenBank/DDBJ databases">
        <authorList>
            <person name="Yuan C."/>
            <person name="Ke Z."/>
        </authorList>
    </citation>
    <scope>NUCLEOTIDE SEQUENCE</scope>
    <source>
        <strain evidence="9">LB-8</strain>
    </source>
</reference>
<evidence type="ECO:0000256" key="2">
    <source>
        <dbReference type="ARBA" id="ARBA00006275"/>
    </source>
</evidence>
<dbReference type="AlphaFoldDB" id="A0A9X3BJD8"/>
<comment type="subcellular location">
    <subcellularLocation>
        <location evidence="1">Cell outer membrane</location>
    </subcellularLocation>
</comment>
<dbReference type="Pfam" id="PF07980">
    <property type="entry name" value="SusD_RagB"/>
    <property type="match status" value="1"/>
</dbReference>
<evidence type="ECO:0000313" key="10">
    <source>
        <dbReference type="Proteomes" id="UP001155483"/>
    </source>
</evidence>